<gene>
    <name evidence="1" type="ORF">SAMN04487885_106118</name>
</gene>
<evidence type="ECO:0000313" key="1">
    <source>
        <dbReference type="EMBL" id="SFF68133.1"/>
    </source>
</evidence>
<dbReference type="STRING" id="1529.SAMN04487885_106118"/>
<proteinExistence type="predicted"/>
<organism evidence="1 2">
    <name type="scientific">Clostridium cadaveris</name>
    <dbReference type="NCBI Taxonomy" id="1529"/>
    <lineage>
        <taxon>Bacteria</taxon>
        <taxon>Bacillati</taxon>
        <taxon>Bacillota</taxon>
        <taxon>Clostridia</taxon>
        <taxon>Eubacteriales</taxon>
        <taxon>Clostridiaceae</taxon>
        <taxon>Clostridium</taxon>
    </lineage>
</organism>
<dbReference type="AlphaFoldDB" id="A0A1I2KNQ2"/>
<dbReference type="EMBL" id="FOOE01000006">
    <property type="protein sequence ID" value="SFF68133.1"/>
    <property type="molecule type" value="Genomic_DNA"/>
</dbReference>
<keyword evidence="2" id="KW-1185">Reference proteome</keyword>
<accession>A0A1I2KNQ2</accession>
<reference evidence="1 2" key="1">
    <citation type="submission" date="2016-10" db="EMBL/GenBank/DDBJ databases">
        <authorList>
            <person name="de Groot N.N."/>
        </authorList>
    </citation>
    <scope>NUCLEOTIDE SEQUENCE [LARGE SCALE GENOMIC DNA]</scope>
    <source>
        <strain evidence="1 2">NLAE-zl-G419</strain>
    </source>
</reference>
<protein>
    <submittedName>
        <fullName evidence="1">Uncharacterized protein</fullName>
    </submittedName>
</protein>
<sequence>MQHTERIQGIQRIILRVGSKYSQAPKALRVTIGEILEGKTKIDYKKKW</sequence>
<name>A0A1I2KNQ2_9CLOT</name>
<dbReference type="Proteomes" id="UP000182135">
    <property type="component" value="Unassembled WGS sequence"/>
</dbReference>
<evidence type="ECO:0000313" key="2">
    <source>
        <dbReference type="Proteomes" id="UP000182135"/>
    </source>
</evidence>
<dbReference type="RefSeq" id="WP_177192658.1">
    <property type="nucleotide sequence ID" value="NZ_FOOE01000006.1"/>
</dbReference>